<evidence type="ECO:0000259" key="3">
    <source>
        <dbReference type="PROSITE" id="PS01124"/>
    </source>
</evidence>
<dbReference type="PROSITE" id="PS01124">
    <property type="entry name" value="HTH_ARAC_FAMILY_2"/>
    <property type="match status" value="1"/>
</dbReference>
<keyword evidence="2" id="KW-0804">Transcription</keyword>
<dbReference type="AlphaFoldDB" id="A0A316JMS4"/>
<dbReference type="Pfam" id="PF12833">
    <property type="entry name" value="HTH_18"/>
    <property type="match status" value="1"/>
</dbReference>
<organism evidence="4 5">
    <name type="scientific">Falsochrobactrum shanghaiense</name>
    <dbReference type="NCBI Taxonomy" id="2201899"/>
    <lineage>
        <taxon>Bacteria</taxon>
        <taxon>Pseudomonadati</taxon>
        <taxon>Pseudomonadota</taxon>
        <taxon>Alphaproteobacteria</taxon>
        <taxon>Hyphomicrobiales</taxon>
        <taxon>Brucellaceae</taxon>
        <taxon>Falsochrobactrum</taxon>
    </lineage>
</organism>
<evidence type="ECO:0000256" key="2">
    <source>
        <dbReference type="ARBA" id="ARBA00023163"/>
    </source>
</evidence>
<name>A0A316JMS4_9HYPH</name>
<gene>
    <name evidence="4" type="ORF">DKP76_17195</name>
</gene>
<keyword evidence="1" id="KW-0805">Transcription regulation</keyword>
<evidence type="ECO:0000313" key="4">
    <source>
        <dbReference type="EMBL" id="PWL16520.1"/>
    </source>
</evidence>
<comment type="caution">
    <text evidence="4">The sequence shown here is derived from an EMBL/GenBank/DDBJ whole genome shotgun (WGS) entry which is preliminary data.</text>
</comment>
<dbReference type="InterPro" id="IPR009057">
    <property type="entry name" value="Homeodomain-like_sf"/>
</dbReference>
<dbReference type="RefSeq" id="WP_109707902.1">
    <property type="nucleotide sequence ID" value="NZ_QGDB01000009.1"/>
</dbReference>
<accession>A0A316JMS4</accession>
<dbReference type="Gene3D" id="1.10.10.60">
    <property type="entry name" value="Homeodomain-like"/>
    <property type="match status" value="1"/>
</dbReference>
<dbReference type="SMART" id="SM00342">
    <property type="entry name" value="HTH_ARAC"/>
    <property type="match status" value="1"/>
</dbReference>
<dbReference type="SUPFAM" id="SSF46689">
    <property type="entry name" value="Homeodomain-like"/>
    <property type="match status" value="1"/>
</dbReference>
<feature type="domain" description="HTH araC/xylS-type" evidence="3">
    <location>
        <begin position="1"/>
        <end position="64"/>
    </location>
</feature>
<dbReference type="GO" id="GO:0003700">
    <property type="term" value="F:DNA-binding transcription factor activity"/>
    <property type="evidence" value="ECO:0007669"/>
    <property type="project" value="InterPro"/>
</dbReference>
<sequence>MARETVQGYIRELRLQQLLRLLQKEQANVPINMLAQRCGFYNTPNVNRVFRNRFGMSPSEARAPANRHRNADR</sequence>
<dbReference type="Proteomes" id="UP000245865">
    <property type="component" value="Unassembled WGS sequence"/>
</dbReference>
<protein>
    <recommendedName>
        <fullName evidence="3">HTH araC/xylS-type domain-containing protein</fullName>
    </recommendedName>
</protein>
<dbReference type="InterPro" id="IPR018060">
    <property type="entry name" value="HTH_AraC"/>
</dbReference>
<reference evidence="4 5" key="1">
    <citation type="submission" date="2018-05" db="EMBL/GenBank/DDBJ databases">
        <title>Comparative genomic sequence analysis between strain HN4 and CCM 8460T (Falsochrobactrum ovis) will provide more evidence to prove that HN4 is a new species of Falsochrobactrum.</title>
        <authorList>
            <person name="Lyu W."/>
            <person name="Sun L."/>
            <person name="Yao L."/>
        </authorList>
    </citation>
    <scope>NUCLEOTIDE SEQUENCE [LARGE SCALE GENOMIC DNA]</scope>
    <source>
        <strain evidence="4 5">HN4</strain>
    </source>
</reference>
<proteinExistence type="predicted"/>
<keyword evidence="5" id="KW-1185">Reference proteome</keyword>
<evidence type="ECO:0000256" key="1">
    <source>
        <dbReference type="ARBA" id="ARBA00023015"/>
    </source>
</evidence>
<dbReference type="GO" id="GO:0043565">
    <property type="term" value="F:sequence-specific DNA binding"/>
    <property type="evidence" value="ECO:0007669"/>
    <property type="project" value="InterPro"/>
</dbReference>
<dbReference type="EMBL" id="QGDB01000009">
    <property type="protein sequence ID" value="PWL16520.1"/>
    <property type="molecule type" value="Genomic_DNA"/>
</dbReference>
<evidence type="ECO:0000313" key="5">
    <source>
        <dbReference type="Proteomes" id="UP000245865"/>
    </source>
</evidence>